<dbReference type="STRING" id="350688.Clos_2800"/>
<feature type="transmembrane region" description="Helical" evidence="1">
    <location>
        <begin position="162"/>
        <end position="188"/>
    </location>
</feature>
<dbReference type="KEGG" id="aoe:Clos_2800"/>
<keyword evidence="1" id="KW-0812">Transmembrane</keyword>
<dbReference type="InterPro" id="IPR018710">
    <property type="entry name" value="DUF2232"/>
</dbReference>
<dbReference type="PANTHER" id="PTHR41324:SF1">
    <property type="entry name" value="DUF2232 DOMAIN-CONTAINING PROTEIN"/>
    <property type="match status" value="1"/>
</dbReference>
<dbReference type="AlphaFoldDB" id="A8MKJ9"/>
<evidence type="ECO:0000313" key="3">
    <source>
        <dbReference type="Proteomes" id="UP000000269"/>
    </source>
</evidence>
<dbReference type="RefSeq" id="WP_012160638.1">
    <property type="nucleotide sequence ID" value="NC_009922.1"/>
</dbReference>
<feature type="transmembrane region" description="Helical" evidence="1">
    <location>
        <begin position="209"/>
        <end position="229"/>
    </location>
</feature>
<sequence length="310" mass="34598">MQNNNYRKILMEALLIAVVATIFAISALQVSILPMILILIPVPFMILSYRHGHKYSIFSFIVFIVLMGVATNFNNAFYLGVIFAPMTIAMSYYLAKEKEPCVVIGAGTVATILSIAMVFKIITLVGGADIVKEISIMAEQIVNTQVDLLKSLEADIPSTESILSYLLLLIPGILMIQSLLIAMGNYYLAVNLLSRIKSLEFNRPQFSTFRLPQSFIMGSFMIVVLSYLTKYIEGIYYTSLITTVVILFMALFFIQGISVISFLIKRTNINNVVRVLLIGIIILISPLLTAVSFIGLIDSIVDIRKLERRE</sequence>
<keyword evidence="1" id="KW-1133">Transmembrane helix</keyword>
<feature type="transmembrane region" description="Helical" evidence="1">
    <location>
        <begin position="102"/>
        <end position="122"/>
    </location>
</feature>
<reference evidence="3" key="1">
    <citation type="submission" date="2007-10" db="EMBL/GenBank/DDBJ databases">
        <title>Complete genome of Alkaliphilus oremlandii OhILAs.</title>
        <authorList>
            <person name="Copeland A."/>
            <person name="Lucas S."/>
            <person name="Lapidus A."/>
            <person name="Barry K."/>
            <person name="Detter J.C."/>
            <person name="Glavina del Rio T."/>
            <person name="Hammon N."/>
            <person name="Israni S."/>
            <person name="Dalin E."/>
            <person name="Tice H."/>
            <person name="Pitluck S."/>
            <person name="Chain P."/>
            <person name="Malfatti S."/>
            <person name="Shin M."/>
            <person name="Vergez L."/>
            <person name="Schmutz J."/>
            <person name="Larimer F."/>
            <person name="Land M."/>
            <person name="Hauser L."/>
            <person name="Kyrpides N."/>
            <person name="Mikhailova N."/>
            <person name="Stolz J.F."/>
            <person name="Dawson A."/>
            <person name="Fisher E."/>
            <person name="Crable B."/>
            <person name="Perera E."/>
            <person name="Lisak J."/>
            <person name="Ranganathan M."/>
            <person name="Basu P."/>
            <person name="Richardson P."/>
        </authorList>
    </citation>
    <scope>NUCLEOTIDE SEQUENCE [LARGE SCALE GENOMIC DNA]</scope>
    <source>
        <strain evidence="3">OhILAs</strain>
    </source>
</reference>
<dbReference type="PANTHER" id="PTHR41324">
    <property type="entry name" value="MEMBRANE PROTEIN-RELATED"/>
    <property type="match status" value="1"/>
</dbReference>
<dbReference type="Proteomes" id="UP000000269">
    <property type="component" value="Chromosome"/>
</dbReference>
<dbReference type="EMBL" id="CP000853">
    <property type="protein sequence ID" value="ABW20331.1"/>
    <property type="molecule type" value="Genomic_DNA"/>
</dbReference>
<dbReference type="Pfam" id="PF09991">
    <property type="entry name" value="DUF2232"/>
    <property type="match status" value="1"/>
</dbReference>
<proteinExistence type="predicted"/>
<feature type="transmembrane region" description="Helical" evidence="1">
    <location>
        <begin position="13"/>
        <end position="40"/>
    </location>
</feature>
<keyword evidence="3" id="KW-1185">Reference proteome</keyword>
<feature type="transmembrane region" description="Helical" evidence="1">
    <location>
        <begin position="275"/>
        <end position="297"/>
    </location>
</feature>
<feature type="transmembrane region" description="Helical" evidence="1">
    <location>
        <begin position="52"/>
        <end position="70"/>
    </location>
</feature>
<feature type="transmembrane region" description="Helical" evidence="1">
    <location>
        <begin position="235"/>
        <end position="263"/>
    </location>
</feature>
<accession>A8MKJ9</accession>
<organism evidence="2 3">
    <name type="scientific">Alkaliphilus oremlandii (strain OhILAs)</name>
    <name type="common">Clostridium oremlandii (strain OhILAs)</name>
    <dbReference type="NCBI Taxonomy" id="350688"/>
    <lineage>
        <taxon>Bacteria</taxon>
        <taxon>Bacillati</taxon>
        <taxon>Bacillota</taxon>
        <taxon>Clostridia</taxon>
        <taxon>Peptostreptococcales</taxon>
        <taxon>Natronincolaceae</taxon>
        <taxon>Alkaliphilus</taxon>
    </lineage>
</organism>
<gene>
    <name evidence="2" type="ordered locus">Clos_2800</name>
</gene>
<name>A8MKJ9_ALKOO</name>
<dbReference type="eggNOG" id="COG4241">
    <property type="taxonomic scope" value="Bacteria"/>
</dbReference>
<evidence type="ECO:0000256" key="1">
    <source>
        <dbReference type="SAM" id="Phobius"/>
    </source>
</evidence>
<dbReference type="OrthoDB" id="1950201at2"/>
<protein>
    <submittedName>
        <fullName evidence="2">Membrane protein-like protein</fullName>
    </submittedName>
</protein>
<evidence type="ECO:0000313" key="2">
    <source>
        <dbReference type="EMBL" id="ABW20331.1"/>
    </source>
</evidence>
<keyword evidence="1" id="KW-0472">Membrane</keyword>
<dbReference type="HOGENOM" id="CLU_068641_4_0_9"/>